<dbReference type="InterPro" id="IPR051304">
    <property type="entry name" value="SCF_F-box_domain"/>
</dbReference>
<feature type="domain" description="KIB1-4 beta-propeller" evidence="1">
    <location>
        <begin position="108"/>
        <end position="330"/>
    </location>
</feature>
<evidence type="ECO:0000313" key="3">
    <source>
        <dbReference type="Proteomes" id="UP000028999"/>
    </source>
</evidence>
<name>A0A078G4E3_BRANA</name>
<evidence type="ECO:0000259" key="1">
    <source>
        <dbReference type="Pfam" id="PF03478"/>
    </source>
</evidence>
<gene>
    <name evidence="2" type="primary">BnaC04g36700D</name>
    <name evidence="2" type="ORF">GSBRNA2T00012201001</name>
</gene>
<dbReference type="Proteomes" id="UP000028999">
    <property type="component" value="Unassembled WGS sequence"/>
</dbReference>
<dbReference type="OrthoDB" id="600964at2759"/>
<reference evidence="2 3" key="1">
    <citation type="journal article" date="2014" name="Science">
        <title>Plant genetics. Early allopolyploid evolution in the post-Neolithic Brassica napus oilseed genome.</title>
        <authorList>
            <person name="Chalhoub B."/>
            <person name="Denoeud F."/>
            <person name="Liu S."/>
            <person name="Parkin I.A."/>
            <person name="Tang H."/>
            <person name="Wang X."/>
            <person name="Chiquet J."/>
            <person name="Belcram H."/>
            <person name="Tong C."/>
            <person name="Samans B."/>
            <person name="Correa M."/>
            <person name="Da Silva C."/>
            <person name="Just J."/>
            <person name="Falentin C."/>
            <person name="Koh C.S."/>
            <person name="Le Clainche I."/>
            <person name="Bernard M."/>
            <person name="Bento P."/>
            <person name="Noel B."/>
            <person name="Labadie K."/>
            <person name="Alberti A."/>
            <person name="Charles M."/>
            <person name="Arnaud D."/>
            <person name="Guo H."/>
            <person name="Daviaud C."/>
            <person name="Alamery S."/>
            <person name="Jabbari K."/>
            <person name="Zhao M."/>
            <person name="Edger P.P."/>
            <person name="Chelaifa H."/>
            <person name="Tack D."/>
            <person name="Lassalle G."/>
            <person name="Mestiri I."/>
            <person name="Schnel N."/>
            <person name="Le Paslier M.C."/>
            <person name="Fan G."/>
            <person name="Renault V."/>
            <person name="Bayer P.E."/>
            <person name="Golicz A.A."/>
            <person name="Manoli S."/>
            <person name="Lee T.H."/>
            <person name="Thi V.H."/>
            <person name="Chalabi S."/>
            <person name="Hu Q."/>
            <person name="Fan C."/>
            <person name="Tollenaere R."/>
            <person name="Lu Y."/>
            <person name="Battail C."/>
            <person name="Shen J."/>
            <person name="Sidebottom C.H."/>
            <person name="Wang X."/>
            <person name="Canaguier A."/>
            <person name="Chauveau A."/>
            <person name="Berard A."/>
            <person name="Deniot G."/>
            <person name="Guan M."/>
            <person name="Liu Z."/>
            <person name="Sun F."/>
            <person name="Lim Y.P."/>
            <person name="Lyons E."/>
            <person name="Town C.D."/>
            <person name="Bancroft I."/>
            <person name="Wang X."/>
            <person name="Meng J."/>
            <person name="Ma J."/>
            <person name="Pires J.C."/>
            <person name="King G.J."/>
            <person name="Brunel D."/>
            <person name="Delourme R."/>
            <person name="Renard M."/>
            <person name="Aury J.M."/>
            <person name="Adams K.L."/>
            <person name="Batley J."/>
            <person name="Snowdon R.J."/>
            <person name="Tost J."/>
            <person name="Edwards D."/>
            <person name="Zhou Y."/>
            <person name="Hua W."/>
            <person name="Sharpe A.G."/>
            <person name="Paterson A.H."/>
            <person name="Guan C."/>
            <person name="Wincker P."/>
        </authorList>
    </citation>
    <scope>NUCLEOTIDE SEQUENCE [LARGE SCALE GENOMIC DNA]</scope>
    <source>
        <strain evidence="3">cv. Darmor-bzh</strain>
    </source>
</reference>
<dbReference type="Gramene" id="CDY20286">
    <property type="protein sequence ID" value="CDY20286"/>
    <property type="gene ID" value="GSBRNA2T00012201001"/>
</dbReference>
<evidence type="ECO:0000313" key="2">
    <source>
        <dbReference type="EMBL" id="CDY20286.1"/>
    </source>
</evidence>
<dbReference type="Pfam" id="PF03478">
    <property type="entry name" value="Beta-prop_KIB1-4"/>
    <property type="match status" value="1"/>
</dbReference>
<accession>A0A078G4E3</accession>
<proteinExistence type="predicted"/>
<dbReference type="AlphaFoldDB" id="A0A078G4E3"/>
<sequence length="380" mass="42705">MSSMMPDWSLLPEELLHFISQNVENCFDGVHARSVCTSWRSNIPFPSCLLRTSYSLPTFAQFPLENKGSCTLEKIPLFLFRVKSPPPAAATSPCEYFLGGIRRDESEHLMELPSPLQCSVKVNIPGNDPALLNVLDCQIFPLGHQCRMIGWDLEEWRTTNYRGVAFLPLNNGEFIVLLNFTKSLFMSRSDEMRWIQLKKFSDASCEEIVPFRGKFYGTILNRDLFVIDPYSLDVTSLTPLQPLRSVKYLVPSGNDDELFLVEKILPPTGVLDFCRFACRVSKLDDEAGKWVEVSDVGGRVLFIGYPGNVSFCGKELPDGCGLSGDSLLCTGGPGNVTYSYKYGVNTGREEDDLNFWRRFSGENRVTIINTSPVVALQVER</sequence>
<dbReference type="PANTHER" id="PTHR47123:SF24">
    <property type="entry name" value="LOW PROTEIN: F-BOX_KELCH-REPEAT PROTEIN"/>
    <property type="match status" value="1"/>
</dbReference>
<dbReference type="EMBL" id="LK032105">
    <property type="protein sequence ID" value="CDY20286.1"/>
    <property type="molecule type" value="Genomic_DNA"/>
</dbReference>
<protein>
    <submittedName>
        <fullName evidence="2">BnaC04g36700D protein</fullName>
    </submittedName>
</protein>
<dbReference type="PaxDb" id="3708-A0A078G4E3"/>
<keyword evidence="3" id="KW-1185">Reference proteome</keyword>
<organism evidence="2 3">
    <name type="scientific">Brassica napus</name>
    <name type="common">Rape</name>
    <dbReference type="NCBI Taxonomy" id="3708"/>
    <lineage>
        <taxon>Eukaryota</taxon>
        <taxon>Viridiplantae</taxon>
        <taxon>Streptophyta</taxon>
        <taxon>Embryophyta</taxon>
        <taxon>Tracheophyta</taxon>
        <taxon>Spermatophyta</taxon>
        <taxon>Magnoliopsida</taxon>
        <taxon>eudicotyledons</taxon>
        <taxon>Gunneridae</taxon>
        <taxon>Pentapetalae</taxon>
        <taxon>rosids</taxon>
        <taxon>malvids</taxon>
        <taxon>Brassicales</taxon>
        <taxon>Brassicaceae</taxon>
        <taxon>Brassiceae</taxon>
        <taxon>Brassica</taxon>
    </lineage>
</organism>
<dbReference type="GO" id="GO:0016567">
    <property type="term" value="P:protein ubiquitination"/>
    <property type="evidence" value="ECO:0000318"/>
    <property type="project" value="GO_Central"/>
</dbReference>
<dbReference type="PANTHER" id="PTHR47123">
    <property type="entry name" value="F-BOX PROTEIN SKIP23"/>
    <property type="match status" value="1"/>
</dbReference>
<dbReference type="InterPro" id="IPR005174">
    <property type="entry name" value="KIB1-4_b-propeller"/>
</dbReference>
<dbReference type="OMA" id="LENECMS"/>